<feature type="region of interest" description="Disordered" evidence="1">
    <location>
        <begin position="58"/>
        <end position="102"/>
    </location>
</feature>
<feature type="transmembrane region" description="Helical" evidence="2">
    <location>
        <begin position="29"/>
        <end position="47"/>
    </location>
</feature>
<dbReference type="KEGG" id="ssai:N0B31_03830"/>
<dbReference type="RefSeq" id="WP_260594517.1">
    <property type="nucleotide sequence ID" value="NZ_CP104003.1"/>
</dbReference>
<evidence type="ECO:0000313" key="4">
    <source>
        <dbReference type="Proteomes" id="UP001057580"/>
    </source>
</evidence>
<sequence>MVLARNTYRFGLLVVAYAIASGIDTMGGYGVEGIAALGLGIGSLGLFGGTLAHLARGPDDGGGDGATGGGSDDAGVEDSSGEADANDTDDAVRTGALGHGWY</sequence>
<feature type="transmembrane region" description="Helical" evidence="2">
    <location>
        <begin position="7"/>
        <end position="23"/>
    </location>
</feature>
<dbReference type="Proteomes" id="UP001057580">
    <property type="component" value="Chromosome"/>
</dbReference>
<keyword evidence="2" id="KW-0812">Transmembrane</keyword>
<dbReference type="EMBL" id="CP104003">
    <property type="protein sequence ID" value="UWM55417.1"/>
    <property type="molecule type" value="Genomic_DNA"/>
</dbReference>
<proteinExistence type="predicted"/>
<accession>A0A9E7R4I4</accession>
<dbReference type="GeneID" id="74941522"/>
<keyword evidence="2" id="KW-1133">Transmembrane helix</keyword>
<feature type="compositionally biased region" description="Gly residues" evidence="1">
    <location>
        <begin position="63"/>
        <end position="72"/>
    </location>
</feature>
<keyword evidence="2" id="KW-0472">Membrane</keyword>
<protein>
    <submittedName>
        <fullName evidence="3">Uncharacterized protein</fullName>
    </submittedName>
</protein>
<evidence type="ECO:0000313" key="3">
    <source>
        <dbReference type="EMBL" id="UWM55417.1"/>
    </source>
</evidence>
<name>A0A9E7R4I4_9EURY</name>
<reference evidence="3" key="1">
    <citation type="submission" date="2022-09" db="EMBL/GenBank/DDBJ databases">
        <title>Diverse halophilic archaea isolated from saline environments.</title>
        <authorList>
            <person name="Cui H.-L."/>
        </authorList>
    </citation>
    <scope>NUCLEOTIDE SEQUENCE</scope>
    <source>
        <strain evidence="3">ZS-35-S2</strain>
    </source>
</reference>
<feature type="compositionally biased region" description="Acidic residues" evidence="1">
    <location>
        <begin position="74"/>
        <end position="89"/>
    </location>
</feature>
<dbReference type="AlphaFoldDB" id="A0A9E7R4I4"/>
<gene>
    <name evidence="3" type="ORF">N0B31_03830</name>
</gene>
<evidence type="ECO:0000256" key="2">
    <source>
        <dbReference type="SAM" id="Phobius"/>
    </source>
</evidence>
<evidence type="ECO:0000256" key="1">
    <source>
        <dbReference type="SAM" id="MobiDB-lite"/>
    </source>
</evidence>
<organism evidence="3 4">
    <name type="scientific">Salinirubellus salinus</name>
    <dbReference type="NCBI Taxonomy" id="1364945"/>
    <lineage>
        <taxon>Archaea</taxon>
        <taxon>Methanobacteriati</taxon>
        <taxon>Methanobacteriota</taxon>
        <taxon>Stenosarchaea group</taxon>
        <taxon>Halobacteria</taxon>
        <taxon>Halobacteriales</taxon>
        <taxon>Natronomonadaceae</taxon>
        <taxon>Salinirubellus</taxon>
    </lineage>
</organism>
<keyword evidence="4" id="KW-1185">Reference proteome</keyword>